<feature type="transmembrane region" description="Helical" evidence="13">
    <location>
        <begin position="58"/>
        <end position="81"/>
    </location>
</feature>
<organism evidence="14 15">
    <name type="scientific">Ureaplasma miroungigenitalium</name>
    <dbReference type="NCBI Taxonomy" id="1042321"/>
    <lineage>
        <taxon>Bacteria</taxon>
        <taxon>Bacillati</taxon>
        <taxon>Mycoplasmatota</taxon>
        <taxon>Mycoplasmoidales</taxon>
        <taxon>Mycoplasmoidaceae</taxon>
        <taxon>Ureaplasma</taxon>
    </lineage>
</organism>
<comment type="similarity">
    <text evidence="2 12">Belongs to the CDP-alcohol phosphatidyltransferase class-I family.</text>
</comment>
<dbReference type="Pfam" id="PF01066">
    <property type="entry name" value="CDP-OH_P_transf"/>
    <property type="match status" value="1"/>
</dbReference>
<evidence type="ECO:0000256" key="1">
    <source>
        <dbReference type="ARBA" id="ARBA00004141"/>
    </source>
</evidence>
<keyword evidence="7" id="KW-0443">Lipid metabolism</keyword>
<sequence length="216" mass="24521">MDKSTFKSRVHRHLPNAITFTRIFLALIAIILLLINIYKPDEAGYVINIKNEFMSYVSGYQIAAAIIFVFASSTDWLDGYLARKFHTVTNLGKIIDPIADKILINGVGVLLAINHSLLVYLLVINLLRDILLDAVRIYAASKNFIIHASIFGKIKTFLLIAGFTLVFFTLGHISNSQHWFVYVMNLLNFIAVFFSVYSAIVYLINFKKANKRSRIN</sequence>
<dbReference type="GO" id="GO:0008444">
    <property type="term" value="F:CDP-diacylglycerol-glycerol-3-phosphate 3-phosphatidyltransferase activity"/>
    <property type="evidence" value="ECO:0007669"/>
    <property type="project" value="UniProtKB-EC"/>
</dbReference>
<protein>
    <recommendedName>
        <fullName evidence="11">CDP-diacylglycerol--glycerol-3-phosphate 3-phosphatidyltransferase</fullName>
        <ecNumber evidence="11">2.7.8.5</ecNumber>
    </recommendedName>
</protein>
<evidence type="ECO:0000313" key="14">
    <source>
        <dbReference type="EMBL" id="MCV3728524.1"/>
    </source>
</evidence>
<dbReference type="Gene3D" id="1.20.120.1760">
    <property type="match status" value="1"/>
</dbReference>
<keyword evidence="3" id="KW-0444">Lipid biosynthesis</keyword>
<dbReference type="InterPro" id="IPR043130">
    <property type="entry name" value="CDP-OH_PTrfase_TM_dom"/>
</dbReference>
<comment type="caution">
    <text evidence="14">The sequence shown here is derived from an EMBL/GenBank/DDBJ whole genome shotgun (WGS) entry which is preliminary data.</text>
</comment>
<feature type="transmembrane region" description="Helical" evidence="13">
    <location>
        <begin position="102"/>
        <end position="124"/>
    </location>
</feature>
<evidence type="ECO:0000256" key="12">
    <source>
        <dbReference type="RuleBase" id="RU003750"/>
    </source>
</evidence>
<dbReference type="RefSeq" id="WP_263821841.1">
    <property type="nucleotide sequence ID" value="NZ_JAOXHL010000002.1"/>
</dbReference>
<evidence type="ECO:0000256" key="10">
    <source>
        <dbReference type="ARBA" id="ARBA00023264"/>
    </source>
</evidence>
<evidence type="ECO:0000313" key="15">
    <source>
        <dbReference type="Proteomes" id="UP001208245"/>
    </source>
</evidence>
<reference evidence="14 15" key="1">
    <citation type="journal article" date="2020" name="Int. J. Syst. Evol. Microbiol.">
        <title>Ureaplasma miroungigenitalium sp. nov. isolated from northern elephant seals (Mirounga angustirostris) and Ureaplasma zalophigenitalium sp. nov. isolated from California sea lions (Zalophus californianus).</title>
        <authorList>
            <person name="Volokhov D.V."/>
            <person name="Gulland F.M."/>
            <person name="Gao Y."/>
            <person name="Chizhikov V.E."/>
        </authorList>
    </citation>
    <scope>NUCLEOTIDE SEQUENCE [LARGE SCALE GENOMIC DNA]</scope>
    <source>
        <strain evidence="14 15">ES3182-GEN</strain>
    </source>
</reference>
<evidence type="ECO:0000256" key="11">
    <source>
        <dbReference type="NCBIfam" id="TIGR00560"/>
    </source>
</evidence>
<evidence type="ECO:0000256" key="4">
    <source>
        <dbReference type="ARBA" id="ARBA00022679"/>
    </source>
</evidence>
<keyword evidence="9" id="KW-0594">Phospholipid biosynthesis</keyword>
<dbReference type="PROSITE" id="PS00379">
    <property type="entry name" value="CDP_ALCOHOL_P_TRANSF"/>
    <property type="match status" value="1"/>
</dbReference>
<dbReference type="InterPro" id="IPR004570">
    <property type="entry name" value="Phosphatidylglycerol_P_synth"/>
</dbReference>
<feature type="transmembrane region" description="Helical" evidence="13">
    <location>
        <begin position="20"/>
        <end position="38"/>
    </location>
</feature>
<dbReference type="NCBIfam" id="TIGR00560">
    <property type="entry name" value="pgsA"/>
    <property type="match status" value="1"/>
</dbReference>
<gene>
    <name evidence="14" type="primary">pgsA</name>
    <name evidence="14" type="ORF">OF376_01940</name>
</gene>
<keyword evidence="15" id="KW-1185">Reference proteome</keyword>
<evidence type="ECO:0000256" key="13">
    <source>
        <dbReference type="SAM" id="Phobius"/>
    </source>
</evidence>
<feature type="transmembrane region" description="Helical" evidence="13">
    <location>
        <begin position="179"/>
        <end position="204"/>
    </location>
</feature>
<evidence type="ECO:0000256" key="9">
    <source>
        <dbReference type="ARBA" id="ARBA00023209"/>
    </source>
</evidence>
<dbReference type="PANTHER" id="PTHR14269:SF62">
    <property type="entry name" value="CDP-DIACYLGLYCEROL--GLYCEROL-3-PHOSPHATE 3-PHOSPHATIDYLTRANSFERASE 1, CHLOROPLASTIC"/>
    <property type="match status" value="1"/>
</dbReference>
<dbReference type="EMBL" id="JAOXHL010000002">
    <property type="protein sequence ID" value="MCV3728524.1"/>
    <property type="molecule type" value="Genomic_DNA"/>
</dbReference>
<keyword evidence="8 13" id="KW-0472">Membrane</keyword>
<evidence type="ECO:0000256" key="5">
    <source>
        <dbReference type="ARBA" id="ARBA00022692"/>
    </source>
</evidence>
<dbReference type="InterPro" id="IPR048254">
    <property type="entry name" value="CDP_ALCOHOL_P_TRANSF_CS"/>
</dbReference>
<dbReference type="EC" id="2.7.8.5" evidence="11"/>
<evidence type="ECO:0000256" key="3">
    <source>
        <dbReference type="ARBA" id="ARBA00022516"/>
    </source>
</evidence>
<keyword evidence="10" id="KW-1208">Phospholipid metabolism</keyword>
<evidence type="ECO:0000256" key="8">
    <source>
        <dbReference type="ARBA" id="ARBA00023136"/>
    </source>
</evidence>
<evidence type="ECO:0000256" key="7">
    <source>
        <dbReference type="ARBA" id="ARBA00023098"/>
    </source>
</evidence>
<evidence type="ECO:0000256" key="2">
    <source>
        <dbReference type="ARBA" id="ARBA00010441"/>
    </source>
</evidence>
<dbReference type="PANTHER" id="PTHR14269">
    <property type="entry name" value="CDP-DIACYLGLYCEROL--GLYCEROL-3-PHOSPHATE 3-PHOSPHATIDYLTRANSFERASE-RELATED"/>
    <property type="match status" value="1"/>
</dbReference>
<evidence type="ECO:0000256" key="6">
    <source>
        <dbReference type="ARBA" id="ARBA00022989"/>
    </source>
</evidence>
<comment type="subcellular location">
    <subcellularLocation>
        <location evidence="1">Membrane</location>
        <topology evidence="1">Multi-pass membrane protein</topology>
    </subcellularLocation>
</comment>
<accession>A0ABT3BMS0</accession>
<keyword evidence="6 13" id="KW-1133">Transmembrane helix</keyword>
<keyword evidence="4 12" id="KW-0808">Transferase</keyword>
<dbReference type="InterPro" id="IPR050324">
    <property type="entry name" value="CDP-alcohol_PTase-I"/>
</dbReference>
<dbReference type="PIRSF" id="PIRSF000847">
    <property type="entry name" value="Phos_ph_gly_syn"/>
    <property type="match status" value="1"/>
</dbReference>
<proteinExistence type="inferred from homology"/>
<keyword evidence="5 13" id="KW-0812">Transmembrane</keyword>
<name>A0ABT3BMS0_9BACT</name>
<dbReference type="InterPro" id="IPR000462">
    <property type="entry name" value="CDP-OH_P_trans"/>
</dbReference>
<dbReference type="Proteomes" id="UP001208245">
    <property type="component" value="Unassembled WGS sequence"/>
</dbReference>